<dbReference type="PANTHER" id="PTHR37197">
    <property type="entry name" value="F19K23.17 PROTEIN"/>
    <property type="match status" value="1"/>
</dbReference>
<sequence>MGTLLMASRISLSSYKLSPLKCLHSDRLILGQRTSPSRSGCQFQRIAAASENGGISTNLSDDLVRLYFQMQCPALANKLYSDAIKDFTQQAILAYECGCNEADLCEQLQQSALTDKCGLSHQRPAQAIDMGQCLIAITLVWLTLMISPCNGSAKRWATGTAVSDLTVQRWKGFVSLIVDGYFDHRMAWYPLDRLGLEVVASCGESETPDKIAEKARLVFTTLEQVHPQFPSMY</sequence>
<dbReference type="EMBL" id="BEGY01000031">
    <property type="protein sequence ID" value="GAX78315.1"/>
    <property type="molecule type" value="Genomic_DNA"/>
</dbReference>
<dbReference type="PANTHER" id="PTHR37197:SF2">
    <property type="entry name" value="F19K23.17 PROTEIN"/>
    <property type="match status" value="1"/>
</dbReference>
<feature type="domain" description="DUF7876" evidence="1">
    <location>
        <begin position="55"/>
        <end position="230"/>
    </location>
</feature>
<dbReference type="Proteomes" id="UP000232323">
    <property type="component" value="Unassembled WGS sequence"/>
</dbReference>
<evidence type="ECO:0000259" key="1">
    <source>
        <dbReference type="Pfam" id="PF25286"/>
    </source>
</evidence>
<comment type="caution">
    <text evidence="2">The sequence shown here is derived from an EMBL/GenBank/DDBJ whole genome shotgun (WGS) entry which is preliminary data.</text>
</comment>
<evidence type="ECO:0000313" key="3">
    <source>
        <dbReference type="Proteomes" id="UP000232323"/>
    </source>
</evidence>
<organism evidence="2 3">
    <name type="scientific">Chlamydomonas eustigma</name>
    <dbReference type="NCBI Taxonomy" id="1157962"/>
    <lineage>
        <taxon>Eukaryota</taxon>
        <taxon>Viridiplantae</taxon>
        <taxon>Chlorophyta</taxon>
        <taxon>core chlorophytes</taxon>
        <taxon>Chlorophyceae</taxon>
        <taxon>CS clade</taxon>
        <taxon>Chlamydomonadales</taxon>
        <taxon>Chlamydomonadaceae</taxon>
        <taxon>Chlamydomonas</taxon>
    </lineage>
</organism>
<dbReference type="OrthoDB" id="566476at2759"/>
<keyword evidence="3" id="KW-1185">Reference proteome</keyword>
<gene>
    <name evidence="2" type="ORF">CEUSTIGMA_g5757.t1</name>
</gene>
<proteinExistence type="predicted"/>
<reference evidence="2 3" key="1">
    <citation type="submission" date="2017-08" db="EMBL/GenBank/DDBJ databases">
        <title>Acidophilic green algal genome provides insights into adaptation to an acidic environment.</title>
        <authorList>
            <person name="Hirooka S."/>
            <person name="Hirose Y."/>
            <person name="Kanesaki Y."/>
            <person name="Higuchi S."/>
            <person name="Fujiwara T."/>
            <person name="Onuma R."/>
            <person name="Era A."/>
            <person name="Ohbayashi R."/>
            <person name="Uzuka A."/>
            <person name="Nozaki H."/>
            <person name="Yoshikawa H."/>
            <person name="Miyagishima S.Y."/>
        </authorList>
    </citation>
    <scope>NUCLEOTIDE SEQUENCE [LARGE SCALE GENOMIC DNA]</scope>
    <source>
        <strain evidence="2 3">NIES-2499</strain>
    </source>
</reference>
<dbReference type="AlphaFoldDB" id="A0A250X5F5"/>
<dbReference type="InterPro" id="IPR057198">
    <property type="entry name" value="DUF7876"/>
</dbReference>
<name>A0A250X5F5_9CHLO</name>
<dbReference type="Pfam" id="PF25286">
    <property type="entry name" value="DUF7876"/>
    <property type="match status" value="1"/>
</dbReference>
<accession>A0A250X5F5</accession>
<protein>
    <recommendedName>
        <fullName evidence="1">DUF7876 domain-containing protein</fullName>
    </recommendedName>
</protein>
<evidence type="ECO:0000313" key="2">
    <source>
        <dbReference type="EMBL" id="GAX78315.1"/>
    </source>
</evidence>